<dbReference type="Pfam" id="PF06051">
    <property type="entry name" value="DUF928"/>
    <property type="match status" value="2"/>
</dbReference>
<gene>
    <name evidence="2" type="ORF">MiSe_17330</name>
</gene>
<dbReference type="RefSeq" id="WP_226577659.1">
    <property type="nucleotide sequence ID" value="NZ_BLAY01000020.1"/>
</dbReference>
<dbReference type="InterPro" id="IPR010328">
    <property type="entry name" value="DUF928"/>
</dbReference>
<name>A0AAV3X593_9CYAN</name>
<proteinExistence type="predicted"/>
<dbReference type="AlphaFoldDB" id="A0AAV3X593"/>
<dbReference type="CDD" id="cd00093">
    <property type="entry name" value="HTH_XRE"/>
    <property type="match status" value="1"/>
</dbReference>
<accession>A0AAV3X593</accession>
<reference evidence="2" key="1">
    <citation type="submission" date="2019-10" db="EMBL/GenBank/DDBJ databases">
        <title>Draft genome sequece of Microseira wollei NIES-4236.</title>
        <authorList>
            <person name="Yamaguchi H."/>
            <person name="Suzuki S."/>
            <person name="Kawachi M."/>
        </authorList>
    </citation>
    <scope>NUCLEOTIDE SEQUENCE</scope>
    <source>
        <strain evidence="2">NIES-4236</strain>
    </source>
</reference>
<dbReference type="Proteomes" id="UP001050975">
    <property type="component" value="Unassembled WGS sequence"/>
</dbReference>
<feature type="domain" description="HTH cro/C1-type" evidence="1">
    <location>
        <begin position="26"/>
        <end position="69"/>
    </location>
</feature>
<dbReference type="PANTHER" id="PTHR47691:SF3">
    <property type="entry name" value="HTH-TYPE TRANSCRIPTIONAL REGULATOR RV0890C-RELATED"/>
    <property type="match status" value="1"/>
</dbReference>
<comment type="caution">
    <text evidence="2">The sequence shown here is derived from an EMBL/GenBank/DDBJ whole genome shotgun (WGS) entry which is preliminary data.</text>
</comment>
<evidence type="ECO:0000313" key="2">
    <source>
        <dbReference type="EMBL" id="GET36980.1"/>
    </source>
</evidence>
<organism evidence="2 3">
    <name type="scientific">Microseira wollei NIES-4236</name>
    <dbReference type="NCBI Taxonomy" id="2530354"/>
    <lineage>
        <taxon>Bacteria</taxon>
        <taxon>Bacillati</taxon>
        <taxon>Cyanobacteriota</taxon>
        <taxon>Cyanophyceae</taxon>
        <taxon>Oscillatoriophycideae</taxon>
        <taxon>Aerosakkonematales</taxon>
        <taxon>Aerosakkonemataceae</taxon>
        <taxon>Microseira</taxon>
    </lineage>
</organism>
<dbReference type="InterPro" id="IPR002182">
    <property type="entry name" value="NB-ARC"/>
</dbReference>
<dbReference type="InterPro" id="IPR001387">
    <property type="entry name" value="Cro/C1-type_HTH"/>
</dbReference>
<dbReference type="PROSITE" id="PS50943">
    <property type="entry name" value="HTH_CROC1"/>
    <property type="match status" value="1"/>
</dbReference>
<dbReference type="EMBL" id="BLAY01000020">
    <property type="protein sequence ID" value="GET36980.1"/>
    <property type="molecule type" value="Genomic_DNA"/>
</dbReference>
<protein>
    <submittedName>
        <fullName evidence="2">WD-40 repeat-containing protein</fullName>
    </submittedName>
</protein>
<sequence length="629" mass="70897">MSRRGIRVATGCIPTVKQAQKRRFHSQQDLADNLGLGLSTVHGFLNGKAIDRLNFIEISAALDLDWEAIAVIEGDPCINWDGVLDISVFYGRKNELATLEQWILQENCRLVALLGLSGIGKTFLAAKLAHQIQNQFDYVIWRNLNHSPPLTQLLADLIQIFPGKKETEITVASGISRLMECLRSHHTLLILDGVETLLGTNQLAGREYREGYQDYGRLFQQIGESSHHSCLVLTSWEKPREIVSGEGQTRPVRCLNLTGLDAAAAQEILRQKGLVEQAEWEMLIERYGAHPEALRTVATTILDLFNGRASEFLKQNGIFLGRIQTAFEQQFERLSDLEIELIYHLAAVGEPVSLDGLQQRIDSEELKARLLEILASLVWRSLIQNCSNNSQPLFTLPPLLPEVLKYEPPLRGAPGNRGDASSRLPYDFLAIVPATNFGLTAAEYPTFWLYVPTPPPSSIPLELVLRDEQQNAVYRTTFELNRAAGIVSFCLPEAAPPLEIGKKYHWFFFWDKVARDSWIERVAMPPELESQLKNATPRKRIHLLAKNGLWYESFTELAEFRCQLLSQLENATLQERTLIYAEHGLWYEALIELVGVRDTMPVATLDADWAALLQHPLVRLGEIVSKPIV</sequence>
<keyword evidence="3" id="KW-1185">Reference proteome</keyword>
<dbReference type="InterPro" id="IPR027417">
    <property type="entry name" value="P-loop_NTPase"/>
</dbReference>
<dbReference type="SUPFAM" id="SSF52540">
    <property type="entry name" value="P-loop containing nucleoside triphosphate hydrolases"/>
    <property type="match status" value="1"/>
</dbReference>
<dbReference type="Gene3D" id="3.40.50.300">
    <property type="entry name" value="P-loop containing nucleotide triphosphate hydrolases"/>
    <property type="match status" value="1"/>
</dbReference>
<dbReference type="Pfam" id="PF00931">
    <property type="entry name" value="NB-ARC"/>
    <property type="match status" value="1"/>
</dbReference>
<evidence type="ECO:0000313" key="3">
    <source>
        <dbReference type="Proteomes" id="UP001050975"/>
    </source>
</evidence>
<evidence type="ECO:0000259" key="1">
    <source>
        <dbReference type="PROSITE" id="PS50943"/>
    </source>
</evidence>
<dbReference type="PANTHER" id="PTHR47691">
    <property type="entry name" value="REGULATOR-RELATED"/>
    <property type="match status" value="1"/>
</dbReference>